<organism evidence="2 3">
    <name type="scientific">Nocardioides panacihumi</name>
    <dbReference type="NCBI Taxonomy" id="400774"/>
    <lineage>
        <taxon>Bacteria</taxon>
        <taxon>Bacillati</taxon>
        <taxon>Actinomycetota</taxon>
        <taxon>Actinomycetes</taxon>
        <taxon>Propionibacteriales</taxon>
        <taxon>Nocardioidaceae</taxon>
        <taxon>Nocardioides</taxon>
    </lineage>
</organism>
<proteinExistence type="predicted"/>
<feature type="transmembrane region" description="Helical" evidence="1">
    <location>
        <begin position="135"/>
        <end position="155"/>
    </location>
</feature>
<protein>
    <recommendedName>
        <fullName evidence="4">DUF4386 domain-containing protein</fullName>
    </recommendedName>
</protein>
<feature type="transmembrane region" description="Helical" evidence="1">
    <location>
        <begin position="46"/>
        <end position="67"/>
    </location>
</feature>
<dbReference type="Proteomes" id="UP001500571">
    <property type="component" value="Unassembled WGS sequence"/>
</dbReference>
<dbReference type="EMBL" id="BAAAPB010000008">
    <property type="protein sequence ID" value="GAA1976681.1"/>
    <property type="molecule type" value="Genomic_DNA"/>
</dbReference>
<dbReference type="Pfam" id="PF14329">
    <property type="entry name" value="DUF4386"/>
    <property type="match status" value="2"/>
</dbReference>
<keyword evidence="1" id="KW-1133">Transmembrane helix</keyword>
<dbReference type="InterPro" id="IPR025495">
    <property type="entry name" value="DUF4386"/>
</dbReference>
<name>A0ABN2RXI8_9ACTN</name>
<comment type="caution">
    <text evidence="2">The sequence shown here is derived from an EMBL/GenBank/DDBJ whole genome shotgun (WGS) entry which is preliminary data.</text>
</comment>
<feature type="transmembrane region" description="Helical" evidence="1">
    <location>
        <begin position="167"/>
        <end position="186"/>
    </location>
</feature>
<evidence type="ECO:0000313" key="2">
    <source>
        <dbReference type="EMBL" id="GAA1976681.1"/>
    </source>
</evidence>
<dbReference type="RefSeq" id="WP_344048399.1">
    <property type="nucleotide sequence ID" value="NZ_BAAAPB010000008.1"/>
</dbReference>
<reference evidence="2 3" key="1">
    <citation type="journal article" date="2019" name="Int. J. Syst. Evol. Microbiol.">
        <title>The Global Catalogue of Microorganisms (GCM) 10K type strain sequencing project: providing services to taxonomists for standard genome sequencing and annotation.</title>
        <authorList>
            <consortium name="The Broad Institute Genomics Platform"/>
            <consortium name="The Broad Institute Genome Sequencing Center for Infectious Disease"/>
            <person name="Wu L."/>
            <person name="Ma J."/>
        </authorList>
    </citation>
    <scope>NUCLEOTIDE SEQUENCE [LARGE SCALE GENOMIC DNA]</scope>
    <source>
        <strain evidence="2 3">JCM 15309</strain>
    </source>
</reference>
<keyword evidence="1" id="KW-0472">Membrane</keyword>
<gene>
    <name evidence="2" type="ORF">GCM10009798_42350</name>
</gene>
<feature type="transmembrane region" description="Helical" evidence="1">
    <location>
        <begin position="108"/>
        <end position="126"/>
    </location>
</feature>
<keyword evidence="3" id="KW-1185">Reference proteome</keyword>
<evidence type="ECO:0000256" key="1">
    <source>
        <dbReference type="SAM" id="Phobius"/>
    </source>
</evidence>
<feature type="transmembrane region" description="Helical" evidence="1">
    <location>
        <begin position="74"/>
        <end position="96"/>
    </location>
</feature>
<evidence type="ECO:0000313" key="3">
    <source>
        <dbReference type="Proteomes" id="UP001500571"/>
    </source>
</evidence>
<sequence length="219" mass="23048">MSPRRRTATAVGILFVAQMVTAIVGTTLIQAYVDGNPDRTRMTLGVALMMCSGIAVVGIGLLMYPVLRSVDRRLAVWYPILRILEFAVSAACGIYLLARSEVVPNHLLWVYIPTAAGGLVLTYVLFESRLVPRPIALLGLVGYACLGLGVPLDLMGVLDMGAGPGQVLLVPGGLFEAVALPAWLIAKGFQTPPAGVLPAPASGRGAEVAPSYSPDRIQP</sequence>
<keyword evidence="1" id="KW-0812">Transmembrane</keyword>
<accession>A0ABN2RXI8</accession>
<evidence type="ECO:0008006" key="4">
    <source>
        <dbReference type="Google" id="ProtNLM"/>
    </source>
</evidence>